<feature type="transmembrane region" description="Helical" evidence="1">
    <location>
        <begin position="55"/>
        <end position="77"/>
    </location>
</feature>
<sequence>MSKLFNKISYAAIGAGLFAMLSRPETFNFLSNIVGSSLKTFVKEMGTCPSLVNNIYRAFFFMVIFLVIIIVLNMFALHNKKSLWFYFKHAIFAALFYFLISYSGVYKLVGKFTGLHETLISNGCPTQTAVLLHTLIYFFILFSSTFVPKYAY</sequence>
<dbReference type="EMBL" id="MK500413">
    <property type="protein sequence ID" value="QBK89307.1"/>
    <property type="molecule type" value="Genomic_DNA"/>
</dbReference>
<reference evidence="2" key="1">
    <citation type="journal article" date="2019" name="MBio">
        <title>Virus Genomes from Deep Sea Sediments Expand the Ocean Megavirome and Support Independent Origins of Viral Gigantism.</title>
        <authorList>
            <person name="Backstrom D."/>
            <person name="Yutin N."/>
            <person name="Jorgensen S.L."/>
            <person name="Dharamshi J."/>
            <person name="Homa F."/>
            <person name="Zaremba-Niedwiedzka K."/>
            <person name="Spang A."/>
            <person name="Wolf Y.I."/>
            <person name="Koonin E.V."/>
            <person name="Ettema T.J."/>
        </authorList>
    </citation>
    <scope>NUCLEOTIDE SEQUENCE</scope>
</reference>
<keyword evidence="1" id="KW-0812">Transmembrane</keyword>
<protein>
    <submittedName>
        <fullName evidence="2">Uncharacterized protein</fullName>
    </submittedName>
</protein>
<accession>A0A4D5XEY6</accession>
<gene>
    <name evidence="2" type="ORF">LCMiAC02_04020</name>
</gene>
<organism evidence="2">
    <name type="scientific">Mimivirus LCMiAC02</name>
    <dbReference type="NCBI Taxonomy" id="2506609"/>
    <lineage>
        <taxon>Viruses</taxon>
        <taxon>Varidnaviria</taxon>
        <taxon>Bamfordvirae</taxon>
        <taxon>Nucleocytoviricota</taxon>
        <taxon>Megaviricetes</taxon>
        <taxon>Imitervirales</taxon>
        <taxon>Mimiviridae</taxon>
        <taxon>Klosneuvirinae</taxon>
    </lineage>
</organism>
<keyword evidence="1" id="KW-0472">Membrane</keyword>
<evidence type="ECO:0000256" key="1">
    <source>
        <dbReference type="SAM" id="Phobius"/>
    </source>
</evidence>
<name>A0A4D5XEY6_9VIRU</name>
<feature type="transmembrane region" description="Helical" evidence="1">
    <location>
        <begin position="129"/>
        <end position="147"/>
    </location>
</feature>
<evidence type="ECO:0000313" key="2">
    <source>
        <dbReference type="EMBL" id="QBK89307.1"/>
    </source>
</evidence>
<feature type="transmembrane region" description="Helical" evidence="1">
    <location>
        <begin position="89"/>
        <end position="109"/>
    </location>
</feature>
<proteinExistence type="predicted"/>
<keyword evidence="1" id="KW-1133">Transmembrane helix</keyword>